<feature type="domain" description="BTB" evidence="2">
    <location>
        <begin position="104"/>
        <end position="170"/>
    </location>
</feature>
<keyword evidence="4" id="KW-1185">Reference proteome</keyword>
<dbReference type="PANTHER" id="PTHR47843">
    <property type="entry name" value="BTB DOMAIN-CONTAINING PROTEIN-RELATED"/>
    <property type="match status" value="1"/>
</dbReference>
<dbReference type="EMBL" id="ML978711">
    <property type="protein sequence ID" value="KAF2091910.1"/>
    <property type="molecule type" value="Genomic_DNA"/>
</dbReference>
<evidence type="ECO:0000313" key="4">
    <source>
        <dbReference type="Proteomes" id="UP000799776"/>
    </source>
</evidence>
<name>A0A9P4HZ22_9PEZI</name>
<feature type="region of interest" description="Disordered" evidence="1">
    <location>
        <begin position="1"/>
        <end position="98"/>
    </location>
</feature>
<dbReference type="Gene3D" id="3.30.710.10">
    <property type="entry name" value="Potassium Channel Kv1.1, Chain A"/>
    <property type="match status" value="1"/>
</dbReference>
<sequence>MSPTEDTSAGAAGLEVPAHARPRASRSNSASSAQSAAGRSIESVRPSVSARDSQGEAMPSKAGLAAPARPPNTRTSSSTGDVRPTVASPVMPPADYSMPGSNLTEVRVGQTAKPFKIHTDLLNARSPQFKQLLQANGNASSPMLSFPDLDEFAFALFNRWLYGAVLKGPSDFHSMHHYLGLYIIGERFRIERLKNETTDLVRAYYRASNMTAPAYRLEYLYENTQGPNPMRRFLVTTTAYRFLCESDKGLGESMTRVLSKGGQLALDFITALATLHKNELQDVRRGTNCAFHIHEETPRCKARIAEAYE</sequence>
<dbReference type="PANTHER" id="PTHR47843:SF2">
    <property type="entry name" value="BTB DOMAIN-CONTAINING PROTEIN"/>
    <property type="match status" value="1"/>
</dbReference>
<comment type="caution">
    <text evidence="3">The sequence shown here is derived from an EMBL/GenBank/DDBJ whole genome shotgun (WGS) entry which is preliminary data.</text>
</comment>
<dbReference type="InterPro" id="IPR000210">
    <property type="entry name" value="BTB/POZ_dom"/>
</dbReference>
<dbReference type="SUPFAM" id="SSF54695">
    <property type="entry name" value="POZ domain"/>
    <property type="match status" value="1"/>
</dbReference>
<protein>
    <recommendedName>
        <fullName evidence="2">BTB domain-containing protein</fullName>
    </recommendedName>
</protein>
<proteinExistence type="predicted"/>
<evidence type="ECO:0000259" key="2">
    <source>
        <dbReference type="PROSITE" id="PS50097"/>
    </source>
</evidence>
<organism evidence="3 4">
    <name type="scientific">Saccharata proteae CBS 121410</name>
    <dbReference type="NCBI Taxonomy" id="1314787"/>
    <lineage>
        <taxon>Eukaryota</taxon>
        <taxon>Fungi</taxon>
        <taxon>Dikarya</taxon>
        <taxon>Ascomycota</taxon>
        <taxon>Pezizomycotina</taxon>
        <taxon>Dothideomycetes</taxon>
        <taxon>Dothideomycetes incertae sedis</taxon>
        <taxon>Botryosphaeriales</taxon>
        <taxon>Saccharataceae</taxon>
        <taxon>Saccharata</taxon>
    </lineage>
</organism>
<dbReference type="InterPro" id="IPR011333">
    <property type="entry name" value="SKP1/BTB/POZ_sf"/>
</dbReference>
<reference evidence="3" key="1">
    <citation type="journal article" date="2020" name="Stud. Mycol.">
        <title>101 Dothideomycetes genomes: a test case for predicting lifestyles and emergence of pathogens.</title>
        <authorList>
            <person name="Haridas S."/>
            <person name="Albert R."/>
            <person name="Binder M."/>
            <person name="Bloem J."/>
            <person name="Labutti K."/>
            <person name="Salamov A."/>
            <person name="Andreopoulos B."/>
            <person name="Baker S."/>
            <person name="Barry K."/>
            <person name="Bills G."/>
            <person name="Bluhm B."/>
            <person name="Cannon C."/>
            <person name="Castanera R."/>
            <person name="Culley D."/>
            <person name="Daum C."/>
            <person name="Ezra D."/>
            <person name="Gonzalez J."/>
            <person name="Henrissat B."/>
            <person name="Kuo A."/>
            <person name="Liang C."/>
            <person name="Lipzen A."/>
            <person name="Lutzoni F."/>
            <person name="Magnuson J."/>
            <person name="Mondo S."/>
            <person name="Nolan M."/>
            <person name="Ohm R."/>
            <person name="Pangilinan J."/>
            <person name="Park H.-J."/>
            <person name="Ramirez L."/>
            <person name="Alfaro M."/>
            <person name="Sun H."/>
            <person name="Tritt A."/>
            <person name="Yoshinaga Y."/>
            <person name="Zwiers L.-H."/>
            <person name="Turgeon B."/>
            <person name="Goodwin S."/>
            <person name="Spatafora J."/>
            <person name="Crous P."/>
            <person name="Grigoriev I."/>
        </authorList>
    </citation>
    <scope>NUCLEOTIDE SEQUENCE</scope>
    <source>
        <strain evidence="3">CBS 121410</strain>
    </source>
</reference>
<evidence type="ECO:0000256" key="1">
    <source>
        <dbReference type="SAM" id="MobiDB-lite"/>
    </source>
</evidence>
<dbReference type="OrthoDB" id="194443at2759"/>
<dbReference type="Proteomes" id="UP000799776">
    <property type="component" value="Unassembled WGS sequence"/>
</dbReference>
<gene>
    <name evidence="3" type="ORF">K490DRAFT_61345</name>
</gene>
<feature type="compositionally biased region" description="Low complexity" evidence="1">
    <location>
        <begin position="25"/>
        <end position="40"/>
    </location>
</feature>
<dbReference type="PROSITE" id="PS50097">
    <property type="entry name" value="BTB"/>
    <property type="match status" value="1"/>
</dbReference>
<accession>A0A9P4HZ22</accession>
<dbReference type="AlphaFoldDB" id="A0A9P4HZ22"/>
<evidence type="ECO:0000313" key="3">
    <source>
        <dbReference type="EMBL" id="KAF2091910.1"/>
    </source>
</evidence>